<dbReference type="Gene3D" id="3.60.21.10">
    <property type="match status" value="1"/>
</dbReference>
<dbReference type="STRING" id="1462996.AWM70_01430"/>
<evidence type="ECO:0000259" key="2">
    <source>
        <dbReference type="Pfam" id="PF12850"/>
    </source>
</evidence>
<dbReference type="EMBL" id="CP014167">
    <property type="protein sequence ID" value="ANS73405.1"/>
    <property type="molecule type" value="Genomic_DNA"/>
</dbReference>
<dbReference type="GO" id="GO:0016791">
    <property type="term" value="F:phosphatase activity"/>
    <property type="evidence" value="ECO:0007669"/>
    <property type="project" value="TreeGrafter"/>
</dbReference>
<evidence type="ECO:0000313" key="3">
    <source>
        <dbReference type="EMBL" id="ANS73405.1"/>
    </source>
</evidence>
<gene>
    <name evidence="3" type="ORF">AWM70_01430</name>
</gene>
<evidence type="ECO:0000256" key="1">
    <source>
        <dbReference type="ARBA" id="ARBA00008950"/>
    </source>
</evidence>
<dbReference type="KEGG" id="pyg:AWM70_01430"/>
<evidence type="ECO:0000313" key="4">
    <source>
        <dbReference type="Proteomes" id="UP000092573"/>
    </source>
</evidence>
<reference evidence="3 4" key="1">
    <citation type="submission" date="2016-01" db="EMBL/GenBank/DDBJ databases">
        <title>Complete Genome Sequence of Paenibacillus yonginensis DCY84, a novel Plant Growth-Promoting Bacteria with Elicitation of Induced Systemic Resistance.</title>
        <authorList>
            <person name="Kim Y.J."/>
            <person name="Yang D.C."/>
            <person name="Sukweenadhi J."/>
        </authorList>
    </citation>
    <scope>NUCLEOTIDE SEQUENCE [LARGE SCALE GENOMIC DNA]</scope>
    <source>
        <strain evidence="3 4">DCY84</strain>
    </source>
</reference>
<dbReference type="PANTHER" id="PTHR42850">
    <property type="entry name" value="METALLOPHOSPHOESTERASE"/>
    <property type="match status" value="1"/>
</dbReference>
<feature type="domain" description="Calcineurin-like phosphoesterase" evidence="2">
    <location>
        <begin position="3"/>
        <end position="190"/>
    </location>
</feature>
<dbReference type="OrthoDB" id="9813918at2"/>
<dbReference type="InterPro" id="IPR011152">
    <property type="entry name" value="Pesterase_MJ0912"/>
</dbReference>
<dbReference type="RefSeq" id="WP_068693715.1">
    <property type="nucleotide sequence ID" value="NZ_CP014167.1"/>
</dbReference>
<keyword evidence="4" id="KW-1185">Reference proteome</keyword>
<dbReference type="PIRSF" id="PIRSF000883">
    <property type="entry name" value="Pesterase_MJ0912"/>
    <property type="match status" value="1"/>
</dbReference>
<proteinExistence type="inferred from homology"/>
<sequence>MEKMAVISDIHGNMPALKAVLKDIEERGIQRIFCLGDLVGKGPHGDLAVDLIKEKCEIVVSGNWDEFIREPSDIDIVTWNQDKLGTSRLAYLKSLPFCIEFMMSGRLVRLFHASPRSLYERIYPWDEQGKRESLFEPSANCRVQKPADVAGYGDIHTAFLQHLENGRTLFNTGSVGNSLDMVQASYVIMEGEYGAHEAAPFGLQFVRVPYDVEEAIREAEERGMPQLEPYAIELRTGQYRGKFKA</sequence>
<dbReference type="SUPFAM" id="SSF56300">
    <property type="entry name" value="Metallo-dependent phosphatases"/>
    <property type="match status" value="1"/>
</dbReference>
<dbReference type="CDD" id="cd00838">
    <property type="entry name" value="MPP_superfamily"/>
    <property type="match status" value="1"/>
</dbReference>
<dbReference type="InterPro" id="IPR024654">
    <property type="entry name" value="Calcineurin-like_PHP_lpxH"/>
</dbReference>
<dbReference type="InterPro" id="IPR029052">
    <property type="entry name" value="Metallo-depent_PP-like"/>
</dbReference>
<dbReference type="Proteomes" id="UP000092573">
    <property type="component" value="Chromosome"/>
</dbReference>
<dbReference type="AlphaFoldDB" id="A0A1B1MW69"/>
<accession>A0A1B1MW69</accession>
<organism evidence="3 4">
    <name type="scientific">Paenibacillus yonginensis</name>
    <dbReference type="NCBI Taxonomy" id="1462996"/>
    <lineage>
        <taxon>Bacteria</taxon>
        <taxon>Bacillati</taxon>
        <taxon>Bacillota</taxon>
        <taxon>Bacilli</taxon>
        <taxon>Bacillales</taxon>
        <taxon>Paenibacillaceae</taxon>
        <taxon>Paenibacillus</taxon>
    </lineage>
</organism>
<dbReference type="Pfam" id="PF12850">
    <property type="entry name" value="Metallophos_2"/>
    <property type="match status" value="1"/>
</dbReference>
<protein>
    <submittedName>
        <fullName evidence="3">Serine/threonine protein phosphatase</fullName>
    </submittedName>
</protein>
<dbReference type="InterPro" id="IPR050126">
    <property type="entry name" value="Ap4A_hydrolase"/>
</dbReference>
<comment type="similarity">
    <text evidence="1">Belongs to the metallophosphoesterase superfamily. YfcE family.</text>
</comment>
<dbReference type="PANTHER" id="PTHR42850:SF2">
    <property type="entry name" value="BLL5683 PROTEIN"/>
    <property type="match status" value="1"/>
</dbReference>
<name>A0A1B1MW69_9BACL</name>
<dbReference type="GO" id="GO:0005737">
    <property type="term" value="C:cytoplasm"/>
    <property type="evidence" value="ECO:0007669"/>
    <property type="project" value="TreeGrafter"/>
</dbReference>